<dbReference type="EMBL" id="FWWW01000039">
    <property type="protein sequence ID" value="SMB83532.1"/>
    <property type="molecule type" value="Genomic_DNA"/>
</dbReference>
<keyword evidence="2" id="KW-1185">Reference proteome</keyword>
<protein>
    <submittedName>
        <fullName evidence="1">Uncharacterized protein</fullName>
    </submittedName>
</protein>
<dbReference type="AlphaFoldDB" id="A0A1W1UQZ9"/>
<dbReference type="Proteomes" id="UP000192266">
    <property type="component" value="Unassembled WGS sequence"/>
</dbReference>
<gene>
    <name evidence="1" type="ORF">SAMN00120144_0720</name>
</gene>
<proteinExistence type="predicted"/>
<sequence length="92" mass="10031">MLGRAPDKIPGQDLGFYLEDGDVLLFSEQGAPAPQVLLVESVTAAQQRFLHRPLVPGENQGRVVETRPGSITLVDPASNHLTLLDKSRNNEE</sequence>
<dbReference type="OrthoDB" id="885100at2"/>
<accession>A0A1W1UQZ9</accession>
<reference evidence="1 2" key="1">
    <citation type="submission" date="2017-04" db="EMBL/GenBank/DDBJ databases">
        <authorList>
            <person name="Afonso C.L."/>
            <person name="Miller P.J."/>
            <person name="Scott M.A."/>
            <person name="Spackman E."/>
            <person name="Goraichik I."/>
            <person name="Dimitrov K.M."/>
            <person name="Suarez D.L."/>
            <person name="Swayne D.E."/>
        </authorList>
    </citation>
    <scope>NUCLEOTIDE SEQUENCE [LARGE SCALE GENOMIC DNA]</scope>
    <source>
        <strain evidence="1 2">DSM 11622</strain>
    </source>
</reference>
<dbReference type="RefSeq" id="WP_084443604.1">
    <property type="nucleotide sequence ID" value="NZ_FWWW01000039.1"/>
</dbReference>
<evidence type="ECO:0000313" key="1">
    <source>
        <dbReference type="EMBL" id="SMB83532.1"/>
    </source>
</evidence>
<organism evidence="1 2">
    <name type="scientific">Hymenobacter roseosalivarius DSM 11622</name>
    <dbReference type="NCBI Taxonomy" id="645990"/>
    <lineage>
        <taxon>Bacteria</taxon>
        <taxon>Pseudomonadati</taxon>
        <taxon>Bacteroidota</taxon>
        <taxon>Cytophagia</taxon>
        <taxon>Cytophagales</taxon>
        <taxon>Hymenobacteraceae</taxon>
        <taxon>Hymenobacter</taxon>
    </lineage>
</organism>
<name>A0A1W1UQZ9_9BACT</name>
<evidence type="ECO:0000313" key="2">
    <source>
        <dbReference type="Proteomes" id="UP000192266"/>
    </source>
</evidence>
<dbReference type="STRING" id="645990.SAMN00120144_0720"/>